<proteinExistence type="predicted"/>
<dbReference type="eggNOG" id="COG4640">
    <property type="taxonomic scope" value="Bacteria"/>
</dbReference>
<protein>
    <recommendedName>
        <fullName evidence="2">YARHG domain-containing protein</fullName>
    </recommendedName>
</protein>
<dbReference type="InterPro" id="IPR038434">
    <property type="entry name" value="YARHG_sf"/>
</dbReference>
<dbReference type="SMART" id="SM01324">
    <property type="entry name" value="YARHG"/>
    <property type="match status" value="1"/>
</dbReference>
<dbReference type="Pfam" id="PF14415">
    <property type="entry name" value="DUF4424"/>
    <property type="match status" value="3"/>
</dbReference>
<evidence type="ECO:0000256" key="1">
    <source>
        <dbReference type="SAM" id="SignalP"/>
    </source>
</evidence>
<keyword evidence="4" id="KW-1185">Reference proteome</keyword>
<dbReference type="EMBL" id="JH603168">
    <property type="protein sequence ID" value="EIC23558.1"/>
    <property type="molecule type" value="Genomic_DNA"/>
</dbReference>
<organism evidence="3 4">
    <name type="scientific">Thiorhodovibrio frisius</name>
    <dbReference type="NCBI Taxonomy" id="631362"/>
    <lineage>
        <taxon>Bacteria</taxon>
        <taxon>Pseudomonadati</taxon>
        <taxon>Pseudomonadota</taxon>
        <taxon>Gammaproteobacteria</taxon>
        <taxon>Chromatiales</taxon>
        <taxon>Chromatiaceae</taxon>
        <taxon>Thiorhodovibrio</taxon>
    </lineage>
</organism>
<keyword evidence="1" id="KW-0732">Signal</keyword>
<dbReference type="Proteomes" id="UP000002964">
    <property type="component" value="Unassembled WGS sequence"/>
</dbReference>
<feature type="domain" description="YARHG" evidence="2">
    <location>
        <begin position="368"/>
        <end position="449"/>
    </location>
</feature>
<evidence type="ECO:0000313" key="4">
    <source>
        <dbReference type="Proteomes" id="UP000002964"/>
    </source>
</evidence>
<accession>H8YYN2</accession>
<dbReference type="AlphaFoldDB" id="H8YYN2"/>
<sequence length="452" mass="50052">MTIAHQARTSRRSWLAGFIAITILGAAQANDGFAEKGAGGLVFVEAPDGLHIAREDLTIASDRIKVVYRFENRSGHPVEALVAFPLPDIAPGDPHEAAGTTPSELAALSFRTEVDGQPVTYQSERRAFACRGGGWIDTGAAEQRCCADYDWDTQSCTPARGTPEITDTLARLGLLDLLEAEPVQARLNSLSPSARQELLDLGAVRQFGDELHANWVQRIRHYRRQTFPADRPLEVVHRYEPVPGGSVWGPSDIGGWGTVWAVRYVLTTANTWTGAIERFSLTIEPSTAAQREVIVVAGLNDLHRDADGRLRTEITNFAPNRDIVVTWFPTATPEARHAGADAYLMYAYGAWPGMTEPYWISPNAWDLPPGRFPGASVRRIDPQELENIATEDLAEMRNEIYARHGHVFRSARWQKHFQAADWYQPSPKQTVTLTPLEQANVAVIQAAERSRQ</sequence>
<dbReference type="STRING" id="631362.Thi970DRAFT_01230"/>
<dbReference type="InterPro" id="IPR025538">
    <property type="entry name" value="DUF4424"/>
</dbReference>
<name>H8YYN2_9GAMM</name>
<dbReference type="HOGENOM" id="CLU_605388_0_0_6"/>
<gene>
    <name evidence="3" type="ORF">Thi970DRAFT_01230</name>
</gene>
<feature type="signal peptide" evidence="1">
    <location>
        <begin position="1"/>
        <end position="29"/>
    </location>
</feature>
<reference evidence="4" key="1">
    <citation type="submission" date="2011-06" db="EMBL/GenBank/DDBJ databases">
        <authorList>
            <consortium name="US DOE Joint Genome Institute (JGI-PGF)"/>
            <person name="Lucas S."/>
            <person name="Han J."/>
            <person name="Lapidus A."/>
            <person name="Cheng J.-F."/>
            <person name="Goodwin L."/>
            <person name="Pitluck S."/>
            <person name="Peters L."/>
            <person name="Land M.L."/>
            <person name="Hauser L."/>
            <person name="Vogl K."/>
            <person name="Liu Z."/>
            <person name="Overmann J."/>
            <person name="Frigaard N.-U."/>
            <person name="Bryant D.A."/>
            <person name="Woyke T.J."/>
        </authorList>
    </citation>
    <scope>NUCLEOTIDE SEQUENCE [LARGE SCALE GENOMIC DNA]</scope>
    <source>
        <strain evidence="4">970</strain>
    </source>
</reference>
<evidence type="ECO:0000259" key="2">
    <source>
        <dbReference type="SMART" id="SM01324"/>
    </source>
</evidence>
<evidence type="ECO:0000313" key="3">
    <source>
        <dbReference type="EMBL" id="EIC23558.1"/>
    </source>
</evidence>
<dbReference type="Pfam" id="PF13308">
    <property type="entry name" value="YARHG"/>
    <property type="match status" value="1"/>
</dbReference>
<dbReference type="InterPro" id="IPR025582">
    <property type="entry name" value="YARHG_dom"/>
</dbReference>
<dbReference type="eggNOG" id="COG3693">
    <property type="taxonomic scope" value="Bacteria"/>
</dbReference>
<dbReference type="Gene3D" id="1.20.58.1690">
    <property type="match status" value="1"/>
</dbReference>
<dbReference type="RefSeq" id="WP_009147641.1">
    <property type="nucleotide sequence ID" value="NZ_CP121471.1"/>
</dbReference>
<dbReference type="Gene3D" id="2.60.40.3680">
    <property type="match status" value="2"/>
</dbReference>
<feature type="chain" id="PRO_5003617375" description="YARHG domain-containing protein" evidence="1">
    <location>
        <begin position="30"/>
        <end position="452"/>
    </location>
</feature>
<reference evidence="3 4" key="2">
    <citation type="submission" date="2011-11" db="EMBL/GenBank/DDBJ databases">
        <authorList>
            <consortium name="US DOE Joint Genome Institute"/>
            <person name="Lucas S."/>
            <person name="Han J."/>
            <person name="Lapidus A."/>
            <person name="Cheng J.-F."/>
            <person name="Goodwin L."/>
            <person name="Pitluck S."/>
            <person name="Peters L."/>
            <person name="Ovchinnikova G."/>
            <person name="Zhang X."/>
            <person name="Detter J.C."/>
            <person name="Han C."/>
            <person name="Tapia R."/>
            <person name="Land M."/>
            <person name="Hauser L."/>
            <person name="Kyrpides N."/>
            <person name="Ivanova N."/>
            <person name="Pagani I."/>
            <person name="Vogl K."/>
            <person name="Liu Z."/>
            <person name="Overmann J."/>
            <person name="Frigaard N.-U."/>
            <person name="Bryant D."/>
            <person name="Woyke T."/>
        </authorList>
    </citation>
    <scope>NUCLEOTIDE SEQUENCE [LARGE SCALE GENOMIC DNA]</scope>
    <source>
        <strain evidence="3 4">970</strain>
    </source>
</reference>